<keyword evidence="3" id="KW-0560">Oxidoreductase</keyword>
<accession>R7RYW1</accession>
<dbReference type="GO" id="GO:0016491">
    <property type="term" value="F:oxidoreductase activity"/>
    <property type="evidence" value="ECO:0007669"/>
    <property type="project" value="UniProtKB-KW"/>
</dbReference>
<keyword evidence="5" id="KW-0812">Transmembrane</keyword>
<dbReference type="eggNOG" id="KOG2614">
    <property type="taxonomic scope" value="Eukaryota"/>
</dbReference>
<dbReference type="Pfam" id="PF01494">
    <property type="entry name" value="FAD_binding_3"/>
    <property type="match status" value="1"/>
</dbReference>
<dbReference type="Proteomes" id="UP000053927">
    <property type="component" value="Unassembled WGS sequence"/>
</dbReference>
<dbReference type="OrthoDB" id="417877at2759"/>
<evidence type="ECO:0000256" key="2">
    <source>
        <dbReference type="ARBA" id="ARBA00022827"/>
    </source>
</evidence>
<dbReference type="PANTHER" id="PTHR46720:SF3">
    <property type="entry name" value="FAD-BINDING DOMAIN-CONTAINING PROTEIN-RELATED"/>
    <property type="match status" value="1"/>
</dbReference>
<dbReference type="GO" id="GO:0044550">
    <property type="term" value="P:secondary metabolite biosynthetic process"/>
    <property type="evidence" value="ECO:0007669"/>
    <property type="project" value="TreeGrafter"/>
</dbReference>
<dbReference type="InterPro" id="IPR036188">
    <property type="entry name" value="FAD/NAD-bd_sf"/>
</dbReference>
<keyword evidence="5" id="KW-1133">Transmembrane helix</keyword>
<evidence type="ECO:0000313" key="7">
    <source>
        <dbReference type="EMBL" id="EIM80504.1"/>
    </source>
</evidence>
<proteinExistence type="predicted"/>
<dbReference type="RefSeq" id="XP_007310617.1">
    <property type="nucleotide sequence ID" value="XM_007310555.1"/>
</dbReference>
<sequence length="440" mass="47705">MSRPSTAAHDSTRQTGSLGRDFRVAIVGGGICGLIAAIGLNKSGILVDIFESAPKYGEVGAGVGLGPNAIQAIKELGILDEIIARADQTLSRRGFNFKFGTGDCDFIWSYPTTDDDYGLGIHRAKFLEALAEIIDTTLTTAHFNKRCVSVENSSSRPIIYFADGTTHETDLVLGADGIRSTVRAAVVGEKQAEDSLSFSNTVAYRGLVPTETLRSLGVKTDMVAKPLCWVGDGKHIITFPIKENTVINIVVFVKDFSIPIGSKRLPPSEPWVTRVSPDELRSQFENWGDDPRIIISCLLEPSKWSIHSLNPELKTYVNGRIALMGDAAHGMLPHLGAGAGQAIEDAVLLSQLLGHPLTSSSNIPSVLLAYDRVRVPRATMAQRGSQRSGDIYDGHGESGLTQEGIRKDAEGQWDGVWHHDLGEDMRRAVEWLREEGAFGE</sequence>
<dbReference type="OMA" id="KPNKWYI"/>
<dbReference type="InterPro" id="IPR002938">
    <property type="entry name" value="FAD-bd"/>
</dbReference>
<keyword evidence="2" id="KW-0274">FAD</keyword>
<reference evidence="8" key="1">
    <citation type="journal article" date="2012" name="Science">
        <title>The Paleozoic origin of enzymatic lignin decomposition reconstructed from 31 fungal genomes.</title>
        <authorList>
            <person name="Floudas D."/>
            <person name="Binder M."/>
            <person name="Riley R."/>
            <person name="Barry K."/>
            <person name="Blanchette R.A."/>
            <person name="Henrissat B."/>
            <person name="Martinez A.T."/>
            <person name="Otillar R."/>
            <person name="Spatafora J.W."/>
            <person name="Yadav J.S."/>
            <person name="Aerts A."/>
            <person name="Benoit I."/>
            <person name="Boyd A."/>
            <person name="Carlson A."/>
            <person name="Copeland A."/>
            <person name="Coutinho P.M."/>
            <person name="de Vries R.P."/>
            <person name="Ferreira P."/>
            <person name="Findley K."/>
            <person name="Foster B."/>
            <person name="Gaskell J."/>
            <person name="Glotzer D."/>
            <person name="Gorecki P."/>
            <person name="Heitman J."/>
            <person name="Hesse C."/>
            <person name="Hori C."/>
            <person name="Igarashi K."/>
            <person name="Jurgens J.A."/>
            <person name="Kallen N."/>
            <person name="Kersten P."/>
            <person name="Kohler A."/>
            <person name="Kuees U."/>
            <person name="Kumar T.K.A."/>
            <person name="Kuo A."/>
            <person name="LaButti K."/>
            <person name="Larrondo L.F."/>
            <person name="Lindquist E."/>
            <person name="Ling A."/>
            <person name="Lombard V."/>
            <person name="Lucas S."/>
            <person name="Lundell T."/>
            <person name="Martin R."/>
            <person name="McLaughlin D.J."/>
            <person name="Morgenstern I."/>
            <person name="Morin E."/>
            <person name="Murat C."/>
            <person name="Nagy L.G."/>
            <person name="Nolan M."/>
            <person name="Ohm R.A."/>
            <person name="Patyshakuliyeva A."/>
            <person name="Rokas A."/>
            <person name="Ruiz-Duenas F.J."/>
            <person name="Sabat G."/>
            <person name="Salamov A."/>
            <person name="Samejima M."/>
            <person name="Schmutz J."/>
            <person name="Slot J.C."/>
            <person name="St John F."/>
            <person name="Stenlid J."/>
            <person name="Sun H."/>
            <person name="Sun S."/>
            <person name="Syed K."/>
            <person name="Tsang A."/>
            <person name="Wiebenga A."/>
            <person name="Young D."/>
            <person name="Pisabarro A."/>
            <person name="Eastwood D.C."/>
            <person name="Martin F."/>
            <person name="Cullen D."/>
            <person name="Grigoriev I.V."/>
            <person name="Hibbett D.S."/>
        </authorList>
    </citation>
    <scope>NUCLEOTIDE SEQUENCE [LARGE SCALE GENOMIC DNA]</scope>
    <source>
        <strain evidence="8">FP-91666</strain>
    </source>
</reference>
<feature type="region of interest" description="Disordered" evidence="4">
    <location>
        <begin position="380"/>
        <end position="401"/>
    </location>
</feature>
<keyword evidence="8" id="KW-1185">Reference proteome</keyword>
<gene>
    <name evidence="7" type="ORF">STEHIDRAFT_87533</name>
</gene>
<keyword evidence="5" id="KW-0472">Membrane</keyword>
<dbReference type="Gene3D" id="3.50.50.60">
    <property type="entry name" value="FAD/NAD(P)-binding domain"/>
    <property type="match status" value="1"/>
</dbReference>
<dbReference type="PANTHER" id="PTHR46720">
    <property type="entry name" value="HYDROXYLASE, PUTATIVE (AFU_ORTHOLOGUE AFUA_3G01460)-RELATED"/>
    <property type="match status" value="1"/>
</dbReference>
<evidence type="ECO:0000256" key="5">
    <source>
        <dbReference type="SAM" id="Phobius"/>
    </source>
</evidence>
<dbReference type="SUPFAM" id="SSF54373">
    <property type="entry name" value="FAD-linked reductases, C-terminal domain"/>
    <property type="match status" value="1"/>
</dbReference>
<evidence type="ECO:0000256" key="3">
    <source>
        <dbReference type="ARBA" id="ARBA00023002"/>
    </source>
</evidence>
<evidence type="ECO:0000256" key="1">
    <source>
        <dbReference type="ARBA" id="ARBA00022630"/>
    </source>
</evidence>
<dbReference type="InterPro" id="IPR051104">
    <property type="entry name" value="FAD_monoxygenase"/>
</dbReference>
<dbReference type="GO" id="GO:0071949">
    <property type="term" value="F:FAD binding"/>
    <property type="evidence" value="ECO:0007669"/>
    <property type="project" value="InterPro"/>
</dbReference>
<evidence type="ECO:0000259" key="6">
    <source>
        <dbReference type="Pfam" id="PF01494"/>
    </source>
</evidence>
<feature type="transmembrane region" description="Helical" evidence="5">
    <location>
        <begin position="21"/>
        <end position="40"/>
    </location>
</feature>
<dbReference type="AlphaFoldDB" id="R7RYW1"/>
<feature type="domain" description="FAD-binding" evidence="6">
    <location>
        <begin position="22"/>
        <end position="381"/>
    </location>
</feature>
<dbReference type="PRINTS" id="PR00420">
    <property type="entry name" value="RNGMNOXGNASE"/>
</dbReference>
<evidence type="ECO:0000313" key="8">
    <source>
        <dbReference type="Proteomes" id="UP000053927"/>
    </source>
</evidence>
<organism evidence="7 8">
    <name type="scientific">Stereum hirsutum (strain FP-91666)</name>
    <name type="common">White-rot fungus</name>
    <dbReference type="NCBI Taxonomy" id="721885"/>
    <lineage>
        <taxon>Eukaryota</taxon>
        <taxon>Fungi</taxon>
        <taxon>Dikarya</taxon>
        <taxon>Basidiomycota</taxon>
        <taxon>Agaricomycotina</taxon>
        <taxon>Agaricomycetes</taxon>
        <taxon>Russulales</taxon>
        <taxon>Stereaceae</taxon>
        <taxon>Stereum</taxon>
    </lineage>
</organism>
<evidence type="ECO:0000256" key="4">
    <source>
        <dbReference type="SAM" id="MobiDB-lite"/>
    </source>
</evidence>
<dbReference type="EMBL" id="JH687398">
    <property type="protein sequence ID" value="EIM80504.1"/>
    <property type="molecule type" value="Genomic_DNA"/>
</dbReference>
<keyword evidence="1" id="KW-0285">Flavoprotein</keyword>
<dbReference type="KEGG" id="shs:STEHIDRAFT_87533"/>
<name>R7RYW1_STEHR</name>
<dbReference type="SUPFAM" id="SSF51905">
    <property type="entry name" value="FAD/NAD(P)-binding domain"/>
    <property type="match status" value="1"/>
</dbReference>
<dbReference type="GeneID" id="18807511"/>
<protein>
    <submittedName>
        <fullName evidence="7">FAD/NAD-P-binding domain-containing protein</fullName>
    </submittedName>
</protein>